<organism evidence="1 2">
    <name type="scientific">Pelomonas lactea</name>
    <dbReference type="NCBI Taxonomy" id="3299030"/>
    <lineage>
        <taxon>Bacteria</taxon>
        <taxon>Pseudomonadati</taxon>
        <taxon>Pseudomonadota</taxon>
        <taxon>Betaproteobacteria</taxon>
        <taxon>Burkholderiales</taxon>
        <taxon>Sphaerotilaceae</taxon>
        <taxon>Roseateles</taxon>
    </lineage>
</organism>
<dbReference type="Proteomes" id="UP001606302">
    <property type="component" value="Unassembled WGS sequence"/>
</dbReference>
<evidence type="ECO:0000313" key="1">
    <source>
        <dbReference type="EMBL" id="MFG6460900.1"/>
    </source>
</evidence>
<sequence length="63" mass="7255">MPTQATPHPPDAALRWTTDELLRITLLQLRTWEAEAARHRVSLPLPDELAWEGTEIDVRRTVL</sequence>
<comment type="caution">
    <text evidence="1">The sequence shown here is derived from an EMBL/GenBank/DDBJ whole genome shotgun (WGS) entry which is preliminary data.</text>
</comment>
<proteinExistence type="predicted"/>
<dbReference type="RefSeq" id="WP_394509748.1">
    <property type="nucleotide sequence ID" value="NZ_JBIGHX010000002.1"/>
</dbReference>
<gene>
    <name evidence="1" type="ORF">ACG04Q_04900</name>
</gene>
<reference evidence="1 2" key="1">
    <citation type="submission" date="2024-08" db="EMBL/GenBank/DDBJ databases">
        <authorList>
            <person name="Lu H."/>
        </authorList>
    </citation>
    <scope>NUCLEOTIDE SEQUENCE [LARGE SCALE GENOMIC DNA]</scope>
    <source>
        <strain evidence="1 2">DXS20W</strain>
    </source>
</reference>
<protein>
    <submittedName>
        <fullName evidence="1">Uncharacterized protein</fullName>
    </submittedName>
</protein>
<accession>A0ABW7GG31</accession>
<name>A0ABW7GG31_9BURK</name>
<dbReference type="EMBL" id="JBIGHX010000002">
    <property type="protein sequence ID" value="MFG6460900.1"/>
    <property type="molecule type" value="Genomic_DNA"/>
</dbReference>
<evidence type="ECO:0000313" key="2">
    <source>
        <dbReference type="Proteomes" id="UP001606302"/>
    </source>
</evidence>
<keyword evidence="2" id="KW-1185">Reference proteome</keyword>